<comment type="caution">
    <text evidence="2">The sequence shown here is derived from an EMBL/GenBank/DDBJ whole genome shotgun (WGS) entry which is preliminary data.</text>
</comment>
<dbReference type="Gene3D" id="1.20.5.300">
    <property type="match status" value="1"/>
</dbReference>
<evidence type="ECO:0000256" key="1">
    <source>
        <dbReference type="SAM" id="Coils"/>
    </source>
</evidence>
<proteinExistence type="predicted"/>
<dbReference type="EMBL" id="LBSM01000006">
    <property type="protein sequence ID" value="KKQ18328.1"/>
    <property type="molecule type" value="Genomic_DNA"/>
</dbReference>
<name>A0A0G0FGW5_9BACT</name>
<evidence type="ECO:0000313" key="3">
    <source>
        <dbReference type="Proteomes" id="UP000034508"/>
    </source>
</evidence>
<feature type="coiled-coil region" evidence="1">
    <location>
        <begin position="25"/>
        <end position="66"/>
    </location>
</feature>
<evidence type="ECO:0000313" key="2">
    <source>
        <dbReference type="EMBL" id="KKQ18328.1"/>
    </source>
</evidence>
<dbReference type="Proteomes" id="UP000034508">
    <property type="component" value="Unassembled WGS sequence"/>
</dbReference>
<accession>A0A0G0FGW5</accession>
<organism evidence="2 3">
    <name type="scientific">Berkelbacteria bacterium GW2011_GWA1_36_9</name>
    <dbReference type="NCBI Taxonomy" id="1618331"/>
    <lineage>
        <taxon>Bacteria</taxon>
        <taxon>Candidatus Berkelbacteria</taxon>
    </lineage>
</organism>
<dbReference type="AlphaFoldDB" id="A0A0G0FGW5"/>
<keyword evidence="1" id="KW-0175">Coiled coil</keyword>
<reference evidence="2 3" key="1">
    <citation type="journal article" date="2015" name="Nature">
        <title>rRNA introns, odd ribosomes, and small enigmatic genomes across a large radiation of phyla.</title>
        <authorList>
            <person name="Brown C.T."/>
            <person name="Hug L.A."/>
            <person name="Thomas B.C."/>
            <person name="Sharon I."/>
            <person name="Castelle C.J."/>
            <person name="Singh A."/>
            <person name="Wilkins M.J."/>
            <person name="Williams K.H."/>
            <person name="Banfield J.F."/>
        </authorList>
    </citation>
    <scope>NUCLEOTIDE SEQUENCE [LARGE SCALE GENOMIC DNA]</scope>
</reference>
<sequence>MDSISKGDLEKIIGNALEKKILPELKEIKTKLKEHDEKFEKHGKKLDNIMEAVAETKVEITVLQEDVSDQGYTLERIETKLSSTTCRQDDFSVKADQLNRRVLKLETKKA</sequence>
<gene>
    <name evidence="2" type="ORF">US31_C0006G0059</name>
</gene>
<protein>
    <submittedName>
        <fullName evidence="2">Uncharacterized protein</fullName>
    </submittedName>
</protein>